<dbReference type="PANTHER" id="PTHR45855">
    <property type="entry name" value="TRANSCRIPTION FACTOR PIF1-RELATED"/>
    <property type="match status" value="1"/>
</dbReference>
<accession>A0AAV1AX71</accession>
<feature type="compositionally biased region" description="Polar residues" evidence="6">
    <location>
        <begin position="31"/>
        <end position="45"/>
    </location>
</feature>
<keyword evidence="4" id="KW-0804">Transcription</keyword>
<evidence type="ECO:0000256" key="6">
    <source>
        <dbReference type="SAM" id="MobiDB-lite"/>
    </source>
</evidence>
<dbReference type="InterPro" id="IPR047265">
    <property type="entry name" value="PIF1-like_bHLH"/>
</dbReference>
<evidence type="ECO:0000259" key="7">
    <source>
        <dbReference type="PROSITE" id="PS50888"/>
    </source>
</evidence>
<dbReference type="GO" id="GO:0046983">
    <property type="term" value="F:protein dimerization activity"/>
    <property type="evidence" value="ECO:0007669"/>
    <property type="project" value="InterPro"/>
</dbReference>
<reference evidence="8 9" key="1">
    <citation type="submission" date="2023-01" db="EMBL/GenBank/DDBJ databases">
        <authorList>
            <person name="Kreplak J."/>
        </authorList>
    </citation>
    <scope>NUCLEOTIDE SEQUENCE [LARGE SCALE GENOMIC DNA]</scope>
</reference>
<evidence type="ECO:0000256" key="3">
    <source>
        <dbReference type="ARBA" id="ARBA00023125"/>
    </source>
</evidence>
<dbReference type="InterPro" id="IPR011598">
    <property type="entry name" value="bHLH_dom"/>
</dbReference>
<evidence type="ECO:0000256" key="4">
    <source>
        <dbReference type="ARBA" id="ARBA00023163"/>
    </source>
</evidence>
<dbReference type="EMBL" id="OX451740">
    <property type="protein sequence ID" value="CAI8614453.1"/>
    <property type="molecule type" value="Genomic_DNA"/>
</dbReference>
<dbReference type="SUPFAM" id="SSF47459">
    <property type="entry name" value="HLH, helix-loop-helix DNA-binding domain"/>
    <property type="match status" value="1"/>
</dbReference>
<keyword evidence="2" id="KW-0805">Transcription regulation</keyword>
<proteinExistence type="predicted"/>
<evidence type="ECO:0000256" key="2">
    <source>
        <dbReference type="ARBA" id="ARBA00023015"/>
    </source>
</evidence>
<protein>
    <recommendedName>
        <fullName evidence="7">BHLH domain-containing protein</fullName>
    </recommendedName>
</protein>
<dbReference type="Pfam" id="PF00010">
    <property type="entry name" value="HLH"/>
    <property type="match status" value="1"/>
</dbReference>
<keyword evidence="9" id="KW-1185">Reference proteome</keyword>
<dbReference type="GO" id="GO:0005634">
    <property type="term" value="C:nucleus"/>
    <property type="evidence" value="ECO:0007669"/>
    <property type="project" value="UniProtKB-SubCell"/>
</dbReference>
<dbReference type="Proteomes" id="UP001157006">
    <property type="component" value="Chromosome 5"/>
</dbReference>
<feature type="region of interest" description="Disordered" evidence="6">
    <location>
        <begin position="321"/>
        <end position="342"/>
    </location>
</feature>
<feature type="compositionally biased region" description="Polar residues" evidence="6">
    <location>
        <begin position="321"/>
        <end position="331"/>
    </location>
</feature>
<dbReference type="PANTHER" id="PTHR45855:SF16">
    <property type="entry name" value="TRANSCRIPTION FACTOR PIF1"/>
    <property type="match status" value="1"/>
</dbReference>
<name>A0AAV1AX71_VICFA</name>
<feature type="region of interest" description="Disordered" evidence="6">
    <location>
        <begin position="31"/>
        <end position="59"/>
    </location>
</feature>
<dbReference type="PROSITE" id="PS50888">
    <property type="entry name" value="BHLH"/>
    <property type="match status" value="1"/>
</dbReference>
<evidence type="ECO:0000313" key="9">
    <source>
        <dbReference type="Proteomes" id="UP001157006"/>
    </source>
</evidence>
<dbReference type="InterPro" id="IPR031066">
    <property type="entry name" value="bHLH_ALC-like_plant"/>
</dbReference>
<dbReference type="AlphaFoldDB" id="A0AAV1AX71"/>
<keyword evidence="3" id="KW-0238">DNA-binding</keyword>
<evidence type="ECO:0000313" key="8">
    <source>
        <dbReference type="EMBL" id="CAI8614453.1"/>
    </source>
</evidence>
<dbReference type="InterPro" id="IPR036638">
    <property type="entry name" value="HLH_DNA-bd_sf"/>
</dbReference>
<feature type="compositionally biased region" description="Basic residues" evidence="6">
    <location>
        <begin position="333"/>
        <end position="342"/>
    </location>
</feature>
<organism evidence="8 9">
    <name type="scientific">Vicia faba</name>
    <name type="common">Broad bean</name>
    <name type="synonym">Faba vulgaris</name>
    <dbReference type="NCBI Taxonomy" id="3906"/>
    <lineage>
        <taxon>Eukaryota</taxon>
        <taxon>Viridiplantae</taxon>
        <taxon>Streptophyta</taxon>
        <taxon>Embryophyta</taxon>
        <taxon>Tracheophyta</taxon>
        <taxon>Spermatophyta</taxon>
        <taxon>Magnoliopsida</taxon>
        <taxon>eudicotyledons</taxon>
        <taxon>Gunneridae</taxon>
        <taxon>Pentapetalae</taxon>
        <taxon>rosids</taxon>
        <taxon>fabids</taxon>
        <taxon>Fabales</taxon>
        <taxon>Fabaceae</taxon>
        <taxon>Papilionoideae</taxon>
        <taxon>50 kb inversion clade</taxon>
        <taxon>NPAAA clade</taxon>
        <taxon>Hologalegina</taxon>
        <taxon>IRL clade</taxon>
        <taxon>Fabeae</taxon>
        <taxon>Vicia</taxon>
    </lineage>
</organism>
<sequence length="342" mass="39262">MDQQGLPRFKKPFIADDEIMELLWQNGQVVTQSQNQRHINNSPPGRNSDESTRGRTSLPRENQYLFVQEGEMAPVLHYPNNNDDVSPLNQPFSADFLNNDTMQTPQMRSEQVPPNFLNNGTMQAPQMRSEVPPNFASFARHGVRAEPEALPAGESIVDSCDTPEVAEGETSLTAPSATFEETDGWSSDLTDYWSSHVEMEEDPKRKRRDAEEWEYQSQVNSLSERRRRDLINEKMRVLQQLIPRSNKFDEESILDEAIEYMKSLQLQVQRIQCMQMMSMECSMVPMMFPGTQRYMPPPIGMGINRPVMPFPNMFSDAVSVNAESGNEPNKCQQVRRRPPVRR</sequence>
<comment type="subcellular location">
    <subcellularLocation>
        <location evidence="1">Nucleus</location>
    </subcellularLocation>
</comment>
<evidence type="ECO:0000256" key="5">
    <source>
        <dbReference type="ARBA" id="ARBA00023242"/>
    </source>
</evidence>
<dbReference type="Gene3D" id="4.10.280.10">
    <property type="entry name" value="Helix-loop-helix DNA-binding domain"/>
    <property type="match status" value="1"/>
</dbReference>
<gene>
    <name evidence="8" type="ORF">VFH_V130160</name>
</gene>
<dbReference type="GO" id="GO:0003677">
    <property type="term" value="F:DNA binding"/>
    <property type="evidence" value="ECO:0007669"/>
    <property type="project" value="UniProtKB-KW"/>
</dbReference>
<evidence type="ECO:0000256" key="1">
    <source>
        <dbReference type="ARBA" id="ARBA00004123"/>
    </source>
</evidence>
<dbReference type="CDD" id="cd11445">
    <property type="entry name" value="bHLH_AtPIF_like"/>
    <property type="match status" value="1"/>
</dbReference>
<dbReference type="SMART" id="SM00353">
    <property type="entry name" value="HLH"/>
    <property type="match status" value="1"/>
</dbReference>
<keyword evidence="5" id="KW-0539">Nucleus</keyword>
<feature type="domain" description="BHLH" evidence="7">
    <location>
        <begin position="215"/>
        <end position="264"/>
    </location>
</feature>